<dbReference type="AlphaFoldDB" id="A0A5U8XKJ9"/>
<evidence type="ECO:0000313" key="1">
    <source>
        <dbReference type="EMBL" id="EBS0563346.1"/>
    </source>
</evidence>
<protein>
    <submittedName>
        <fullName evidence="1">Uncharacterized protein</fullName>
    </submittedName>
</protein>
<gene>
    <name evidence="1" type="ORF">DTU56_09465</name>
</gene>
<reference evidence="1" key="1">
    <citation type="submission" date="2018-07" db="EMBL/GenBank/DDBJ databases">
        <authorList>
            <person name="Ashton P.M."/>
            <person name="Dallman T."/>
            <person name="Nair S."/>
            <person name="De Pinna E."/>
            <person name="Peters T."/>
            <person name="Grant K."/>
        </authorList>
    </citation>
    <scope>NUCLEOTIDE SEQUENCE</scope>
    <source>
        <strain evidence="1">142535</strain>
    </source>
</reference>
<organism evidence="1">
    <name type="scientific">Salmonella muenchen</name>
    <dbReference type="NCBI Taxonomy" id="596"/>
    <lineage>
        <taxon>Bacteria</taxon>
        <taxon>Pseudomonadati</taxon>
        <taxon>Pseudomonadota</taxon>
        <taxon>Gammaproteobacteria</taxon>
        <taxon>Enterobacterales</taxon>
        <taxon>Enterobacteriaceae</taxon>
        <taxon>Salmonella</taxon>
    </lineage>
</organism>
<proteinExistence type="predicted"/>
<sequence>MLIRFSPPWEDGPDIDKGASVKKLADLQAMFFNWLYDCQQGFSSKTLPEQSPVRLFEVFMARPECSSSYYDYLLNLVETGGKVTLSDLYGIEFPESRLRWKFKLLDDKTVVAKLVGESDLSCGFDVTDELTAKKMFCAELFKFMRPKTRVVDDTYSTSTQFAQNEVLTALYACHLTERVL</sequence>
<accession>A0A5U8XKJ9</accession>
<comment type="caution">
    <text evidence="1">The sequence shown here is derived from an EMBL/GenBank/DDBJ whole genome shotgun (WGS) entry which is preliminary data.</text>
</comment>
<name>A0A5U8XKJ9_SALMU</name>
<dbReference type="EMBL" id="AAGUDP010000006">
    <property type="protein sequence ID" value="EBS0563346.1"/>
    <property type="molecule type" value="Genomic_DNA"/>
</dbReference>